<feature type="compositionally biased region" description="Basic and acidic residues" evidence="1">
    <location>
        <begin position="178"/>
        <end position="188"/>
    </location>
</feature>
<dbReference type="Proteomes" id="UP000192775">
    <property type="component" value="Chromosome"/>
</dbReference>
<dbReference type="AlphaFoldDB" id="A0A1X9LMK8"/>
<evidence type="ECO:0000256" key="1">
    <source>
        <dbReference type="SAM" id="MobiDB-lite"/>
    </source>
</evidence>
<gene>
    <name evidence="2" type="ORF">B5808_09990</name>
</gene>
<dbReference type="PANTHER" id="PTHR43252">
    <property type="entry name" value="TRANSCRIPTIONAL REGULATOR YQJI"/>
    <property type="match status" value="1"/>
</dbReference>
<feature type="region of interest" description="Disordered" evidence="1">
    <location>
        <begin position="154"/>
        <end position="188"/>
    </location>
</feature>
<reference evidence="2 3" key="1">
    <citation type="submission" date="2017-04" db="EMBL/GenBank/DDBJ databases">
        <authorList>
            <person name="Afonso C.L."/>
            <person name="Miller P.J."/>
            <person name="Scott M.A."/>
            <person name="Spackman E."/>
            <person name="Goraichik I."/>
            <person name="Dimitrov K.M."/>
            <person name="Suarez D.L."/>
            <person name="Swayne D.E."/>
        </authorList>
    </citation>
    <scope>NUCLEOTIDE SEQUENCE [LARGE SCALE GENOMIC DNA]</scope>
    <source>
        <strain evidence="3">XA(T)</strain>
    </source>
</reference>
<dbReference type="EMBL" id="CP020715">
    <property type="protein sequence ID" value="ARJ05518.1"/>
    <property type="molecule type" value="Genomic_DNA"/>
</dbReference>
<dbReference type="RefSeq" id="WP_085019656.1">
    <property type="nucleotide sequence ID" value="NZ_BMHD01000001.1"/>
</dbReference>
<dbReference type="KEGG" id="cphy:B5808_09990"/>
<keyword evidence="3" id="KW-1185">Reference proteome</keyword>
<dbReference type="InterPro" id="IPR005149">
    <property type="entry name" value="Tscrpt_reg_PadR_N"/>
</dbReference>
<evidence type="ECO:0000313" key="3">
    <source>
        <dbReference type="Proteomes" id="UP000192775"/>
    </source>
</evidence>
<dbReference type="Gene3D" id="1.10.10.10">
    <property type="entry name" value="Winged helix-like DNA-binding domain superfamily/Winged helix DNA-binding domain"/>
    <property type="match status" value="1"/>
</dbReference>
<evidence type="ECO:0000313" key="2">
    <source>
        <dbReference type="EMBL" id="ARJ05518.1"/>
    </source>
</evidence>
<organism evidence="2 3">
    <name type="scientific">Cnuibacter physcomitrellae</name>
    <dbReference type="NCBI Taxonomy" id="1619308"/>
    <lineage>
        <taxon>Bacteria</taxon>
        <taxon>Bacillati</taxon>
        <taxon>Actinomycetota</taxon>
        <taxon>Actinomycetes</taxon>
        <taxon>Micrococcales</taxon>
        <taxon>Microbacteriaceae</taxon>
        <taxon>Cnuibacter</taxon>
    </lineage>
</organism>
<protein>
    <submittedName>
        <fullName evidence="2">Uncharacterized protein</fullName>
    </submittedName>
</protein>
<dbReference type="InterPro" id="IPR036390">
    <property type="entry name" value="WH_DNA-bd_sf"/>
</dbReference>
<proteinExistence type="predicted"/>
<dbReference type="PANTHER" id="PTHR43252:SF6">
    <property type="entry name" value="NEGATIVE TRANSCRIPTION REGULATOR PADR"/>
    <property type="match status" value="1"/>
</dbReference>
<dbReference type="SUPFAM" id="SSF46785">
    <property type="entry name" value="Winged helix' DNA-binding domain"/>
    <property type="match status" value="1"/>
</dbReference>
<dbReference type="InterPro" id="IPR036388">
    <property type="entry name" value="WH-like_DNA-bd_sf"/>
</dbReference>
<sequence>MSIRAGILGVLIEQDAYGLQIHGELEERTARVGRINVGQIYSTLDRLVTSGSVTPGDPTDDGLPRYRITQAGREEFDAWLDSLDPDAASAWNDTVFMVLLVASLPSQDTSGVLDRAEAVWRAAADRTGSALPDRARALLAGAALDWLAAARSEAPSLPRPLSDLRPRRGRRPGATPQGERHEAGERAL</sequence>
<name>A0A1X9LMK8_9MICO</name>
<dbReference type="Pfam" id="PF03551">
    <property type="entry name" value="PadR"/>
    <property type="match status" value="1"/>
</dbReference>
<feature type="compositionally biased region" description="Low complexity" evidence="1">
    <location>
        <begin position="154"/>
        <end position="163"/>
    </location>
</feature>
<accession>A0A1X9LMK8</accession>